<dbReference type="Proteomes" id="UP000215289">
    <property type="component" value="Unassembled WGS sequence"/>
</dbReference>
<dbReference type="EMBL" id="NIDN02000143">
    <property type="protein sequence ID" value="RLL95652.1"/>
    <property type="molecule type" value="Genomic_DNA"/>
</dbReference>
<name>A0A421D0M5_9EURO</name>
<feature type="chain" id="PRO_5019419747" evidence="1">
    <location>
        <begin position="23"/>
        <end position="76"/>
    </location>
</feature>
<feature type="signal peptide" evidence="1">
    <location>
        <begin position="1"/>
        <end position="22"/>
    </location>
</feature>
<evidence type="ECO:0000256" key="1">
    <source>
        <dbReference type="SAM" id="SignalP"/>
    </source>
</evidence>
<protein>
    <submittedName>
        <fullName evidence="2">Uncharacterized protein</fullName>
    </submittedName>
</protein>
<organism evidence="2 3">
    <name type="scientific">Aspergillus turcosus</name>
    <dbReference type="NCBI Taxonomy" id="1245748"/>
    <lineage>
        <taxon>Eukaryota</taxon>
        <taxon>Fungi</taxon>
        <taxon>Dikarya</taxon>
        <taxon>Ascomycota</taxon>
        <taxon>Pezizomycotina</taxon>
        <taxon>Eurotiomycetes</taxon>
        <taxon>Eurotiomycetidae</taxon>
        <taxon>Eurotiales</taxon>
        <taxon>Aspergillaceae</taxon>
        <taxon>Aspergillus</taxon>
        <taxon>Aspergillus subgen. Fumigati</taxon>
    </lineage>
</organism>
<keyword evidence="1" id="KW-0732">Signal</keyword>
<evidence type="ECO:0000313" key="2">
    <source>
        <dbReference type="EMBL" id="RLL95652.1"/>
    </source>
</evidence>
<dbReference type="AlphaFoldDB" id="A0A421D0M5"/>
<evidence type="ECO:0000313" key="3">
    <source>
        <dbReference type="Proteomes" id="UP000215289"/>
    </source>
</evidence>
<keyword evidence="3" id="KW-1185">Reference proteome</keyword>
<gene>
    <name evidence="2" type="ORF">CFD26_102998</name>
</gene>
<proteinExistence type="predicted"/>
<sequence>MKFTLLTTALLTLTVTPLSVLADPSPTTTTTTVVLRKCYPLYGDMSEGEVWHIQDVFCYSDCLGAGYNVGACDRAA</sequence>
<reference evidence="2 3" key="1">
    <citation type="submission" date="2018-08" db="EMBL/GenBank/DDBJ databases">
        <title>Draft genome sequences of two Aspergillus turcosus clinical strains isolated from bronchoalveolar lavage fluid: one azole-susceptible and the other azole-resistant.</title>
        <authorList>
            <person name="Parent-Michaud M."/>
            <person name="Dufresne P.J."/>
            <person name="Fournier E."/>
            <person name="Martineau C."/>
            <person name="Moreira S."/>
            <person name="Perkins V."/>
            <person name="De Repentigny L."/>
            <person name="Dufresne S.F."/>
        </authorList>
    </citation>
    <scope>NUCLEOTIDE SEQUENCE [LARGE SCALE GENOMIC DNA]</scope>
    <source>
        <strain evidence="2">HMR AF 1038</strain>
    </source>
</reference>
<accession>A0A421D0M5</accession>
<comment type="caution">
    <text evidence="2">The sequence shown here is derived from an EMBL/GenBank/DDBJ whole genome shotgun (WGS) entry which is preliminary data.</text>
</comment>